<proteinExistence type="predicted"/>
<dbReference type="SUPFAM" id="SSF52058">
    <property type="entry name" value="L domain-like"/>
    <property type="match status" value="1"/>
</dbReference>
<comment type="caution">
    <text evidence="2">The sequence shown here is derived from an EMBL/GenBank/DDBJ whole genome shotgun (WGS) entry which is preliminary data.</text>
</comment>
<keyword evidence="3" id="KW-1185">Reference proteome</keyword>
<evidence type="ECO:0000256" key="1">
    <source>
        <dbReference type="SAM" id="SignalP"/>
    </source>
</evidence>
<dbReference type="Proteomes" id="UP000192578">
    <property type="component" value="Unassembled WGS sequence"/>
</dbReference>
<accession>A0A1W0X8U0</accession>
<dbReference type="Gene3D" id="3.80.10.10">
    <property type="entry name" value="Ribonuclease Inhibitor"/>
    <property type="match status" value="1"/>
</dbReference>
<feature type="chain" id="PRO_5010698769" evidence="1">
    <location>
        <begin position="20"/>
        <end position="362"/>
    </location>
</feature>
<keyword evidence="1" id="KW-0732">Signal</keyword>
<name>A0A1W0X8U0_HYPEX</name>
<dbReference type="InterPro" id="IPR032675">
    <property type="entry name" value="LRR_dom_sf"/>
</dbReference>
<protein>
    <submittedName>
        <fullName evidence="2">Uncharacterized protein</fullName>
    </submittedName>
</protein>
<reference evidence="3" key="1">
    <citation type="submission" date="2017-01" db="EMBL/GenBank/DDBJ databases">
        <title>Comparative genomics of anhydrobiosis in the tardigrade Hypsibius dujardini.</title>
        <authorList>
            <person name="Yoshida Y."/>
            <person name="Koutsovoulos G."/>
            <person name="Laetsch D."/>
            <person name="Stevens L."/>
            <person name="Kumar S."/>
            <person name="Horikawa D."/>
            <person name="Ishino K."/>
            <person name="Komine S."/>
            <person name="Tomita M."/>
            <person name="Blaxter M."/>
            <person name="Arakawa K."/>
        </authorList>
    </citation>
    <scope>NUCLEOTIDE SEQUENCE [LARGE SCALE GENOMIC DNA]</scope>
    <source>
        <strain evidence="3">Z151</strain>
    </source>
</reference>
<dbReference type="EMBL" id="MTYJ01000010">
    <property type="protein sequence ID" value="OQV23742.1"/>
    <property type="molecule type" value="Genomic_DNA"/>
</dbReference>
<evidence type="ECO:0000313" key="2">
    <source>
        <dbReference type="EMBL" id="OQV23742.1"/>
    </source>
</evidence>
<evidence type="ECO:0000313" key="3">
    <source>
        <dbReference type="Proteomes" id="UP000192578"/>
    </source>
</evidence>
<feature type="signal peptide" evidence="1">
    <location>
        <begin position="1"/>
        <end position="19"/>
    </location>
</feature>
<organism evidence="2 3">
    <name type="scientific">Hypsibius exemplaris</name>
    <name type="common">Freshwater tardigrade</name>
    <dbReference type="NCBI Taxonomy" id="2072580"/>
    <lineage>
        <taxon>Eukaryota</taxon>
        <taxon>Metazoa</taxon>
        <taxon>Ecdysozoa</taxon>
        <taxon>Tardigrada</taxon>
        <taxon>Eutardigrada</taxon>
        <taxon>Parachela</taxon>
        <taxon>Hypsibioidea</taxon>
        <taxon>Hypsibiidae</taxon>
        <taxon>Hypsibius</taxon>
    </lineage>
</organism>
<dbReference type="AlphaFoldDB" id="A0A1W0X8U0"/>
<sequence length="362" mass="41038">MLIKGIVILTCFFVDSSSSQQEQFSLADSGYCQYDAPRPYYQASCSNASVPMDLDFTGLPERLTRLLLTNLTVHHTYSPISPGPSYADLQRGRKMTVHLFEIIYVGLKNNTRLPFSQLLQHVASIIISLTIEQTFIGDLGNGDLEGFLALTELRFVECGIASLHPKLFYPLAYSNRLSWIPSELLQPGARSILRSLDLQRNKLRLLKWEVLRPISSSIEVISVDDNEVNEIVEPEYGAMNNFQKLYYFSIHFYGSWDLVVVTFYLIDLLDGQSTYLSTYLLSTNTKELLLVLVVPINITVKKVVYEYQDLTSLQEQATRTRPRKCDVCGVPQTAFVVGRTTILNLAALSDQWSNNHLQPLLY</sequence>
<gene>
    <name evidence="2" type="ORF">BV898_02478</name>
</gene>